<feature type="compositionally biased region" description="Low complexity" evidence="1">
    <location>
        <begin position="520"/>
        <end position="551"/>
    </location>
</feature>
<feature type="compositionally biased region" description="Basic residues" evidence="1">
    <location>
        <begin position="50"/>
        <end position="63"/>
    </location>
</feature>
<feature type="region of interest" description="Disordered" evidence="1">
    <location>
        <begin position="1"/>
        <end position="148"/>
    </location>
</feature>
<feature type="compositionally biased region" description="Polar residues" evidence="1">
    <location>
        <begin position="1"/>
        <end position="11"/>
    </location>
</feature>
<dbReference type="Proteomes" id="UP001497623">
    <property type="component" value="Unassembled WGS sequence"/>
</dbReference>
<sequence>MDYSKSQSGRRSPTHGKTSRWSVRDETPSSQHQLHSAPPAPRRTMDYSKSHSRNRSPSHHKKSRWSENDEIQSSQHQLPSTPPAPAFTKSFRNPCNQPGLTFYPAMLGGSDSPDTTKEYQTQPDSRSFPHLSESGHQSKMSHPLPVSSSSGFSVLGVCNMLYNMCNQLDIYGQALKIVLEEAFIVKYDEKKMLEVFAISDNIMLMGMVLSKLSKLLNVAPDAQTKMALENLVNQTKSLIKMAENTSSFSTSSATNVPSSSVNVGHSSSDQSLTYGVDVEKAARLTLNRNTQYIIAYIKHELENVGTTPSKEIVSKLALEISIHHFKIAAADKGSFSSIDHVHSSSVDYGRGSSVDYGCGSSSSSLDKQSVSIDYGHGSAKSVGNYGIERNWGKAEDVNRSGNLPGWETGNKNPSFPITTQYAVGQVEGTGARSAAEVTWNQQLGKTHWSAESTSSGLPDQQSAGCVYQSSGNTGACNTWTQSQGNMGNVWQQNQGNTMMPHTQWPYGTQGQVYETQGWSQSQGPGMVQMQPQGQSSVMPQVLQQSSLHGQGLSHGGGDVGAQWSQSYNHERP</sequence>
<evidence type="ECO:0000313" key="3">
    <source>
        <dbReference type="Proteomes" id="UP001497623"/>
    </source>
</evidence>
<feature type="compositionally biased region" description="Polar residues" evidence="1">
    <location>
        <begin position="562"/>
        <end position="572"/>
    </location>
</feature>
<proteinExistence type="predicted"/>
<evidence type="ECO:0000313" key="2">
    <source>
        <dbReference type="EMBL" id="CAL4061103.1"/>
    </source>
</evidence>
<accession>A0AAV2PLZ9</accession>
<gene>
    <name evidence="2" type="ORF">MNOR_LOCUS1853</name>
</gene>
<name>A0AAV2PLZ9_MEGNR</name>
<feature type="region of interest" description="Disordered" evidence="1">
    <location>
        <begin position="517"/>
        <end position="572"/>
    </location>
</feature>
<comment type="caution">
    <text evidence="2">The sequence shown here is derived from an EMBL/GenBank/DDBJ whole genome shotgun (WGS) entry which is preliminary data.</text>
</comment>
<feature type="compositionally biased region" description="Polar residues" evidence="1">
    <location>
        <begin position="90"/>
        <end position="99"/>
    </location>
</feature>
<dbReference type="AlphaFoldDB" id="A0AAV2PLZ9"/>
<dbReference type="EMBL" id="CAXKWB010000527">
    <property type="protein sequence ID" value="CAL4061103.1"/>
    <property type="molecule type" value="Genomic_DNA"/>
</dbReference>
<evidence type="ECO:0000256" key="1">
    <source>
        <dbReference type="SAM" id="MobiDB-lite"/>
    </source>
</evidence>
<protein>
    <submittedName>
        <fullName evidence="2">Uncharacterized protein</fullName>
    </submittedName>
</protein>
<reference evidence="2 3" key="1">
    <citation type="submission" date="2024-05" db="EMBL/GenBank/DDBJ databases">
        <authorList>
            <person name="Wallberg A."/>
        </authorList>
    </citation>
    <scope>NUCLEOTIDE SEQUENCE [LARGE SCALE GENOMIC DNA]</scope>
</reference>
<organism evidence="2 3">
    <name type="scientific">Meganyctiphanes norvegica</name>
    <name type="common">Northern krill</name>
    <name type="synonym">Thysanopoda norvegica</name>
    <dbReference type="NCBI Taxonomy" id="48144"/>
    <lineage>
        <taxon>Eukaryota</taxon>
        <taxon>Metazoa</taxon>
        <taxon>Ecdysozoa</taxon>
        <taxon>Arthropoda</taxon>
        <taxon>Crustacea</taxon>
        <taxon>Multicrustacea</taxon>
        <taxon>Malacostraca</taxon>
        <taxon>Eumalacostraca</taxon>
        <taxon>Eucarida</taxon>
        <taxon>Euphausiacea</taxon>
        <taxon>Euphausiidae</taxon>
        <taxon>Meganyctiphanes</taxon>
    </lineage>
</organism>
<keyword evidence="3" id="KW-1185">Reference proteome</keyword>